<evidence type="ECO:0000256" key="1">
    <source>
        <dbReference type="SAM" id="MobiDB-lite"/>
    </source>
</evidence>
<evidence type="ECO:0000313" key="2">
    <source>
        <dbReference type="EMBL" id="EJT72481.1"/>
    </source>
</evidence>
<dbReference type="AlphaFoldDB" id="J3P750"/>
<dbReference type="EnsemblFungi" id="EJT72481">
    <property type="protein sequence ID" value="EJT72481"/>
    <property type="gene ID" value="GGTG_09347"/>
</dbReference>
<feature type="region of interest" description="Disordered" evidence="1">
    <location>
        <begin position="1"/>
        <end position="119"/>
    </location>
</feature>
<reference evidence="4" key="1">
    <citation type="submission" date="2010-07" db="EMBL/GenBank/DDBJ databases">
        <title>The genome sequence of Gaeumannomyces graminis var. tritici strain R3-111a-1.</title>
        <authorList>
            <consortium name="The Broad Institute Genome Sequencing Platform"/>
            <person name="Ma L.-J."/>
            <person name="Dead R."/>
            <person name="Young S."/>
            <person name="Zeng Q."/>
            <person name="Koehrsen M."/>
            <person name="Alvarado L."/>
            <person name="Berlin A."/>
            <person name="Chapman S.B."/>
            <person name="Chen Z."/>
            <person name="Freedman E."/>
            <person name="Gellesch M."/>
            <person name="Goldberg J."/>
            <person name="Griggs A."/>
            <person name="Gujja S."/>
            <person name="Heilman E.R."/>
            <person name="Heiman D."/>
            <person name="Hepburn T."/>
            <person name="Howarth C."/>
            <person name="Jen D."/>
            <person name="Larson L."/>
            <person name="Mehta T."/>
            <person name="Neiman D."/>
            <person name="Pearson M."/>
            <person name="Roberts A."/>
            <person name="Saif S."/>
            <person name="Shea T."/>
            <person name="Shenoy N."/>
            <person name="Sisk P."/>
            <person name="Stolte C."/>
            <person name="Sykes S."/>
            <person name="Walk T."/>
            <person name="White J."/>
            <person name="Yandava C."/>
            <person name="Haas B."/>
            <person name="Nusbaum C."/>
            <person name="Birren B."/>
        </authorList>
    </citation>
    <scope>NUCLEOTIDE SEQUENCE [LARGE SCALE GENOMIC DNA]</scope>
    <source>
        <strain evidence="4">R3-111a-1</strain>
    </source>
</reference>
<organism evidence="2">
    <name type="scientific">Gaeumannomyces tritici (strain R3-111a-1)</name>
    <name type="common">Wheat and barley take-all root rot fungus</name>
    <name type="synonym">Gaeumannomyces graminis var. tritici</name>
    <dbReference type="NCBI Taxonomy" id="644352"/>
    <lineage>
        <taxon>Eukaryota</taxon>
        <taxon>Fungi</taxon>
        <taxon>Dikarya</taxon>
        <taxon>Ascomycota</taxon>
        <taxon>Pezizomycotina</taxon>
        <taxon>Sordariomycetes</taxon>
        <taxon>Sordariomycetidae</taxon>
        <taxon>Magnaporthales</taxon>
        <taxon>Magnaporthaceae</taxon>
        <taxon>Gaeumannomyces</taxon>
    </lineage>
</organism>
<reference evidence="3" key="4">
    <citation type="journal article" date="2015" name="G3 (Bethesda)">
        <title>Genome sequences of three phytopathogenic species of the Magnaporthaceae family of fungi.</title>
        <authorList>
            <person name="Okagaki L.H."/>
            <person name="Nunes C.C."/>
            <person name="Sailsbery J."/>
            <person name="Clay B."/>
            <person name="Brown D."/>
            <person name="John T."/>
            <person name="Oh Y."/>
            <person name="Young N."/>
            <person name="Fitzgerald M."/>
            <person name="Haas B.J."/>
            <person name="Zeng Q."/>
            <person name="Young S."/>
            <person name="Adiconis X."/>
            <person name="Fan L."/>
            <person name="Levin J.Z."/>
            <person name="Mitchell T.K."/>
            <person name="Okubara P.A."/>
            <person name="Farman M.L."/>
            <person name="Kohn L.M."/>
            <person name="Birren B."/>
            <person name="Ma L.-J."/>
            <person name="Dean R.A."/>
        </authorList>
    </citation>
    <scope>NUCLEOTIDE SEQUENCE</scope>
    <source>
        <strain evidence="3">R3-111a-1</strain>
    </source>
</reference>
<dbReference type="GeneID" id="20349805"/>
<accession>J3P750</accession>
<dbReference type="EMBL" id="GL385399">
    <property type="protein sequence ID" value="EJT72481.1"/>
    <property type="molecule type" value="Genomic_DNA"/>
</dbReference>
<dbReference type="HOGENOM" id="CLU_1434530_0_0_1"/>
<feature type="compositionally biased region" description="Basic and acidic residues" evidence="1">
    <location>
        <begin position="64"/>
        <end position="76"/>
    </location>
</feature>
<reference evidence="3" key="5">
    <citation type="submission" date="2018-04" db="UniProtKB">
        <authorList>
            <consortium name="EnsemblFungi"/>
        </authorList>
    </citation>
    <scope>IDENTIFICATION</scope>
    <source>
        <strain evidence="3">R3-111a-1</strain>
    </source>
</reference>
<evidence type="ECO:0000313" key="4">
    <source>
        <dbReference type="Proteomes" id="UP000006039"/>
    </source>
</evidence>
<dbReference type="RefSeq" id="XP_009225455.1">
    <property type="nucleotide sequence ID" value="XM_009227191.1"/>
</dbReference>
<feature type="compositionally biased region" description="Gly residues" evidence="1">
    <location>
        <begin position="77"/>
        <end position="119"/>
    </location>
</feature>
<proteinExistence type="predicted"/>
<feature type="compositionally biased region" description="Low complexity" evidence="1">
    <location>
        <begin position="23"/>
        <end position="38"/>
    </location>
</feature>
<reference evidence="2" key="3">
    <citation type="submission" date="2010-09" db="EMBL/GenBank/DDBJ databases">
        <title>Annotation of Gaeumannomyces graminis var. tritici R3-111a-1.</title>
        <authorList>
            <consortium name="The Broad Institute Genome Sequencing Platform"/>
            <person name="Ma L.-J."/>
            <person name="Dead R."/>
            <person name="Young S.K."/>
            <person name="Zeng Q."/>
            <person name="Gargeya S."/>
            <person name="Fitzgerald M."/>
            <person name="Haas B."/>
            <person name="Abouelleil A."/>
            <person name="Alvarado L."/>
            <person name="Arachchi H.M."/>
            <person name="Berlin A."/>
            <person name="Brown A."/>
            <person name="Chapman S.B."/>
            <person name="Chen Z."/>
            <person name="Dunbar C."/>
            <person name="Freedman E."/>
            <person name="Gearin G."/>
            <person name="Gellesch M."/>
            <person name="Goldberg J."/>
            <person name="Griggs A."/>
            <person name="Gujja S."/>
            <person name="Heiman D."/>
            <person name="Howarth C."/>
            <person name="Larson L."/>
            <person name="Lui A."/>
            <person name="MacDonald P.J.P."/>
            <person name="Mehta T."/>
            <person name="Montmayeur A."/>
            <person name="Murphy C."/>
            <person name="Neiman D."/>
            <person name="Pearson M."/>
            <person name="Priest M."/>
            <person name="Roberts A."/>
            <person name="Saif S."/>
            <person name="Shea T."/>
            <person name="Shenoy N."/>
            <person name="Sisk P."/>
            <person name="Stolte C."/>
            <person name="Sykes S."/>
            <person name="Yandava C."/>
            <person name="Wortman J."/>
            <person name="Nusbaum C."/>
            <person name="Birren B."/>
        </authorList>
    </citation>
    <scope>NUCLEOTIDE SEQUENCE</scope>
    <source>
        <strain evidence="2">R3-111a-1</strain>
    </source>
</reference>
<dbReference type="Proteomes" id="UP000006039">
    <property type="component" value="Unassembled WGS sequence"/>
</dbReference>
<dbReference type="VEuPathDB" id="FungiDB:GGTG_09347"/>
<protein>
    <submittedName>
        <fullName evidence="2 3">Uncharacterized protein</fullName>
    </submittedName>
</protein>
<sequence>MTVKTAAITSPRTRPTRTAQIPGLSSSSSGGLAQGHLLLPDEAAKVPAGRAGQQRPTRGRQGHKAGDGGDDLHEAHGGGGGGGGCGCGSGGGSSGSGGAGGSGGSGSGQSRGKSSGGGCNGDVGGGGLYVFVHINPAGAHGGGPGSLSVAGARSPPFRAFSSIAPKKCFKSSFSIARCLAPKAQDAKSK</sequence>
<keyword evidence="4" id="KW-1185">Reference proteome</keyword>
<evidence type="ECO:0000313" key="3">
    <source>
        <dbReference type="EnsemblFungi" id="EJT72481"/>
    </source>
</evidence>
<feature type="compositionally biased region" description="Polar residues" evidence="1">
    <location>
        <begin position="7"/>
        <end position="19"/>
    </location>
</feature>
<reference evidence="2" key="2">
    <citation type="submission" date="2010-07" db="EMBL/GenBank/DDBJ databases">
        <authorList>
            <consortium name="The Broad Institute Genome Sequencing Platform"/>
            <consortium name="Broad Institute Genome Sequencing Center for Infectious Disease"/>
            <person name="Ma L.-J."/>
            <person name="Dead R."/>
            <person name="Young S."/>
            <person name="Zeng Q."/>
            <person name="Koehrsen M."/>
            <person name="Alvarado L."/>
            <person name="Berlin A."/>
            <person name="Chapman S.B."/>
            <person name="Chen Z."/>
            <person name="Freedman E."/>
            <person name="Gellesch M."/>
            <person name="Goldberg J."/>
            <person name="Griggs A."/>
            <person name="Gujja S."/>
            <person name="Heilman E.R."/>
            <person name="Heiman D."/>
            <person name="Hepburn T."/>
            <person name="Howarth C."/>
            <person name="Jen D."/>
            <person name="Larson L."/>
            <person name="Mehta T."/>
            <person name="Neiman D."/>
            <person name="Pearson M."/>
            <person name="Roberts A."/>
            <person name="Saif S."/>
            <person name="Shea T."/>
            <person name="Shenoy N."/>
            <person name="Sisk P."/>
            <person name="Stolte C."/>
            <person name="Sykes S."/>
            <person name="Walk T."/>
            <person name="White J."/>
            <person name="Yandava C."/>
            <person name="Haas B."/>
            <person name="Nusbaum C."/>
            <person name="Birren B."/>
        </authorList>
    </citation>
    <scope>NUCLEOTIDE SEQUENCE</scope>
    <source>
        <strain evidence="2">R3-111a-1</strain>
    </source>
</reference>
<name>J3P750_GAET3</name>
<gene>
    <name evidence="3" type="primary">20349805</name>
    <name evidence="2" type="ORF">GGTG_09347</name>
</gene>